<reference evidence="1" key="1">
    <citation type="submission" date="2018-04" db="EMBL/GenBank/DDBJ databases">
        <title>Whole genome sequencing of Hypsizygus marmoreus.</title>
        <authorList>
            <person name="Choi I.-G."/>
            <person name="Min B."/>
            <person name="Kim J.-G."/>
            <person name="Kim S."/>
            <person name="Oh Y.-L."/>
            <person name="Kong W.-S."/>
            <person name="Park H."/>
            <person name="Jeong J."/>
            <person name="Song E.-S."/>
        </authorList>
    </citation>
    <scope>NUCLEOTIDE SEQUENCE [LARGE SCALE GENOMIC DNA]</scope>
    <source>
        <strain evidence="1">51987-8</strain>
    </source>
</reference>
<dbReference type="AlphaFoldDB" id="A0A369JAQ3"/>
<evidence type="ECO:0000313" key="1">
    <source>
        <dbReference type="EMBL" id="RDB19161.1"/>
    </source>
</evidence>
<gene>
    <name evidence="1" type="ORF">Hypma_014205</name>
</gene>
<dbReference type="InParanoid" id="A0A369JAQ3"/>
<comment type="caution">
    <text evidence="1">The sequence shown here is derived from an EMBL/GenBank/DDBJ whole genome shotgun (WGS) entry which is preliminary data.</text>
</comment>
<evidence type="ECO:0008006" key="3">
    <source>
        <dbReference type="Google" id="ProtNLM"/>
    </source>
</evidence>
<sequence length="319" mass="36172">MQATVQEWYTAKQGCVVPFPDQFHEDIGWMIAEHLDIVSLISFSHACKTTRIIAQTIFSNRIKAHLRLFLRNAGPSVLDMIFSRGGALYGSAIFHLLNSDATWSPDNLNIVVPFGCVREIANELLAQHFVELDGPDWKWPWVFVARPMRIFAPYCHPDESATDVMRPIVIVESLTSSVWPVILASNNTSQMDIVDATHVVSLHPHLSCHNMAFFHRLTDAENARHRGISVLSRFTGKWICERWCPAETKHLGKARFGLFEWRPRDAQATKNGSSNAKSPTAELAIRTNLKHKWRLAWLCPNKQCPGSWMRPSSRGGDVY</sequence>
<accession>A0A369JAQ3</accession>
<protein>
    <recommendedName>
        <fullName evidence="3">F-box domain-containing protein</fullName>
    </recommendedName>
</protein>
<dbReference type="Proteomes" id="UP000076154">
    <property type="component" value="Unassembled WGS sequence"/>
</dbReference>
<dbReference type="EMBL" id="LUEZ02000083">
    <property type="protein sequence ID" value="RDB19161.1"/>
    <property type="molecule type" value="Genomic_DNA"/>
</dbReference>
<proteinExistence type="predicted"/>
<keyword evidence="2" id="KW-1185">Reference proteome</keyword>
<name>A0A369JAQ3_HYPMA</name>
<evidence type="ECO:0000313" key="2">
    <source>
        <dbReference type="Proteomes" id="UP000076154"/>
    </source>
</evidence>
<organism evidence="1 2">
    <name type="scientific">Hypsizygus marmoreus</name>
    <name type="common">White beech mushroom</name>
    <name type="synonym">Agaricus marmoreus</name>
    <dbReference type="NCBI Taxonomy" id="39966"/>
    <lineage>
        <taxon>Eukaryota</taxon>
        <taxon>Fungi</taxon>
        <taxon>Dikarya</taxon>
        <taxon>Basidiomycota</taxon>
        <taxon>Agaricomycotina</taxon>
        <taxon>Agaricomycetes</taxon>
        <taxon>Agaricomycetidae</taxon>
        <taxon>Agaricales</taxon>
        <taxon>Tricholomatineae</taxon>
        <taxon>Lyophyllaceae</taxon>
        <taxon>Hypsizygus</taxon>
    </lineage>
</organism>